<proteinExistence type="predicted"/>
<dbReference type="OrthoDB" id="7570448at2"/>
<evidence type="ECO:0000256" key="1">
    <source>
        <dbReference type="SAM" id="SignalP"/>
    </source>
</evidence>
<dbReference type="Proteomes" id="UP000244162">
    <property type="component" value="Unassembled WGS sequence"/>
</dbReference>
<organism evidence="2 3">
    <name type="scientific">Sphingomonas oleivorans</name>
    <dbReference type="NCBI Taxonomy" id="1735121"/>
    <lineage>
        <taxon>Bacteria</taxon>
        <taxon>Pseudomonadati</taxon>
        <taxon>Pseudomonadota</taxon>
        <taxon>Alphaproteobacteria</taxon>
        <taxon>Sphingomonadales</taxon>
        <taxon>Sphingomonadaceae</taxon>
        <taxon>Sphingomonas</taxon>
    </lineage>
</organism>
<name>A0A2T5G308_9SPHN</name>
<keyword evidence="1" id="KW-0732">Signal</keyword>
<keyword evidence="3" id="KW-1185">Reference proteome</keyword>
<feature type="signal peptide" evidence="1">
    <location>
        <begin position="1"/>
        <end position="23"/>
    </location>
</feature>
<comment type="caution">
    <text evidence="2">The sequence shown here is derived from an EMBL/GenBank/DDBJ whole genome shotgun (WGS) entry which is preliminary data.</text>
</comment>
<dbReference type="AlphaFoldDB" id="A0A2T5G308"/>
<gene>
    <name evidence="2" type="ORF">CLG96_01065</name>
</gene>
<sequence>MKIRSILFGAAMGLVLLAAPAPAQEPDVVSAQPPERVRTLLVYGDDPCPQSTAEEIVVCARQPERERYRVPERFRDRPRGPAAVRESWANTVRELEYVGRAGTPNSCSVVGSGGQTGCLARFLTQARAEREAARREAADIP</sequence>
<evidence type="ECO:0008006" key="4">
    <source>
        <dbReference type="Google" id="ProtNLM"/>
    </source>
</evidence>
<dbReference type="EMBL" id="NWBU01000004">
    <property type="protein sequence ID" value="PTQ13533.1"/>
    <property type="molecule type" value="Genomic_DNA"/>
</dbReference>
<feature type="chain" id="PRO_5015694207" description="Secreted protein" evidence="1">
    <location>
        <begin position="24"/>
        <end position="141"/>
    </location>
</feature>
<evidence type="ECO:0000313" key="2">
    <source>
        <dbReference type="EMBL" id="PTQ13533.1"/>
    </source>
</evidence>
<reference evidence="2 3" key="1">
    <citation type="submission" date="2017-09" db="EMBL/GenBank/DDBJ databases">
        <title>Sphingomonas panjinensis sp.nov., isolated from oil-contaminated soil.</title>
        <authorList>
            <person name="Wang L."/>
            <person name="Chen L."/>
        </authorList>
    </citation>
    <scope>NUCLEOTIDE SEQUENCE [LARGE SCALE GENOMIC DNA]</scope>
    <source>
        <strain evidence="2 3">FW-11</strain>
    </source>
</reference>
<protein>
    <recommendedName>
        <fullName evidence="4">Secreted protein</fullName>
    </recommendedName>
</protein>
<evidence type="ECO:0000313" key="3">
    <source>
        <dbReference type="Proteomes" id="UP000244162"/>
    </source>
</evidence>
<accession>A0A2T5G308</accession>